<feature type="compositionally biased region" description="Basic residues" evidence="1">
    <location>
        <begin position="75"/>
        <end position="89"/>
    </location>
</feature>
<feature type="region of interest" description="Disordered" evidence="1">
    <location>
        <begin position="1"/>
        <end position="24"/>
    </location>
</feature>
<keyword evidence="3" id="KW-1185">Reference proteome</keyword>
<feature type="compositionally biased region" description="Basic and acidic residues" evidence="1">
    <location>
        <begin position="196"/>
        <end position="339"/>
    </location>
</feature>
<evidence type="ECO:0000313" key="2">
    <source>
        <dbReference type="EMBL" id="GFS20404.1"/>
    </source>
</evidence>
<feature type="non-terminal residue" evidence="2">
    <location>
        <position position="492"/>
    </location>
</feature>
<feature type="compositionally biased region" description="Basic and acidic residues" evidence="1">
    <location>
        <begin position="99"/>
        <end position="115"/>
    </location>
</feature>
<feature type="compositionally biased region" description="Basic and acidic residues" evidence="1">
    <location>
        <begin position="418"/>
        <end position="433"/>
    </location>
</feature>
<dbReference type="Proteomes" id="UP000762676">
    <property type="component" value="Unassembled WGS sequence"/>
</dbReference>
<protein>
    <submittedName>
        <fullName evidence="2">CWF19-like protein 2</fullName>
    </submittedName>
</protein>
<reference evidence="2 3" key="1">
    <citation type="journal article" date="2021" name="Elife">
        <title>Chloroplast acquisition without the gene transfer in kleptoplastic sea slugs, Plakobranchus ocellatus.</title>
        <authorList>
            <person name="Maeda T."/>
            <person name="Takahashi S."/>
            <person name="Yoshida T."/>
            <person name="Shimamura S."/>
            <person name="Takaki Y."/>
            <person name="Nagai Y."/>
            <person name="Toyoda A."/>
            <person name="Suzuki Y."/>
            <person name="Arimoto A."/>
            <person name="Ishii H."/>
            <person name="Satoh N."/>
            <person name="Nishiyama T."/>
            <person name="Hasebe M."/>
            <person name="Maruyama T."/>
            <person name="Minagawa J."/>
            <person name="Obokata J."/>
            <person name="Shigenobu S."/>
        </authorList>
    </citation>
    <scope>NUCLEOTIDE SEQUENCE [LARGE SCALE GENOMIC DNA]</scope>
</reference>
<organism evidence="2 3">
    <name type="scientific">Elysia marginata</name>
    <dbReference type="NCBI Taxonomy" id="1093978"/>
    <lineage>
        <taxon>Eukaryota</taxon>
        <taxon>Metazoa</taxon>
        <taxon>Spiralia</taxon>
        <taxon>Lophotrochozoa</taxon>
        <taxon>Mollusca</taxon>
        <taxon>Gastropoda</taxon>
        <taxon>Heterobranchia</taxon>
        <taxon>Euthyneura</taxon>
        <taxon>Panpulmonata</taxon>
        <taxon>Sacoglossa</taxon>
        <taxon>Placobranchoidea</taxon>
        <taxon>Plakobranchidae</taxon>
        <taxon>Elysia</taxon>
    </lineage>
</organism>
<dbReference type="AlphaFoldDB" id="A0AAV4JCK7"/>
<feature type="compositionally biased region" description="Polar residues" evidence="1">
    <location>
        <begin position="8"/>
        <end position="17"/>
    </location>
</feature>
<dbReference type="EMBL" id="BMAT01006818">
    <property type="protein sequence ID" value="GFS20404.1"/>
    <property type="molecule type" value="Genomic_DNA"/>
</dbReference>
<proteinExistence type="predicted"/>
<comment type="caution">
    <text evidence="2">The sequence shown here is derived from an EMBL/GenBank/DDBJ whole genome shotgun (WGS) entry which is preliminary data.</text>
</comment>
<name>A0AAV4JCK7_9GAST</name>
<evidence type="ECO:0000256" key="1">
    <source>
        <dbReference type="SAM" id="MobiDB-lite"/>
    </source>
</evidence>
<evidence type="ECO:0000313" key="3">
    <source>
        <dbReference type="Proteomes" id="UP000762676"/>
    </source>
</evidence>
<feature type="compositionally biased region" description="Low complexity" evidence="1">
    <location>
        <begin position="443"/>
        <end position="455"/>
    </location>
</feature>
<gene>
    <name evidence="2" type="ORF">ElyMa_003312000</name>
</gene>
<feature type="region of interest" description="Disordered" evidence="1">
    <location>
        <begin position="178"/>
        <end position="475"/>
    </location>
</feature>
<sequence>MADDDMYSNFTSQTKINTVREEKKRARELVLEKAKRKFEIDEARRERARLQGEGIWMLDSVSHRISKEEKDLLKAKKKSKKKKKKKSKKFTSSSASGSDNEKGKEEWVEAEKNRETNAVVKGPQLQRESWMEAPLDLIPTTSRQDIRTAINKSKDEARKAAEKELETLKNLEKMLAEAKKKTRFSGGGSTTSEMEISGRIERTREAIDCREGRAERGGHKDRRANRNDRRDRSRSTERERRERSKSRERGRGDRSKSRERGRRDRSKSRERGRGDRSRSTERGRGDRSKSRERGRRDRSRERGRRDRSRERSGSNDRRREITKSQDRRFMKPDREERPSSRPPLTDATSGRRKPGFMRPDHSESWPSSSDGRRRGKITPDTTQPRWKKKVDMTDRVKDLSKQQNKSERENNLSNQEHGQPERQEKLDTKQKPSEKRRRTSLTSSSDSSGDSGDSSASEDNDTPCSQPPKILSEEELNDLAAKILRAEIMGDE</sequence>
<feature type="compositionally biased region" description="Basic and acidic residues" evidence="1">
    <location>
        <begin position="389"/>
        <end position="410"/>
    </location>
</feature>
<accession>A0AAV4JCK7</accession>
<feature type="region of interest" description="Disordered" evidence="1">
    <location>
        <begin position="71"/>
        <end position="133"/>
    </location>
</feature>